<evidence type="ECO:0000256" key="5">
    <source>
        <dbReference type="ARBA" id="ARBA00022692"/>
    </source>
</evidence>
<keyword evidence="8" id="KW-0106">Calcium</keyword>
<comment type="subcellular location">
    <subcellularLocation>
        <location evidence="2">Cell membrane</location>
        <topology evidence="2">Multi-pass membrane protein</topology>
    </subcellularLocation>
</comment>
<keyword evidence="11" id="KW-0443">Lipid metabolism</keyword>
<keyword evidence="12 15" id="KW-0472">Membrane</keyword>
<evidence type="ECO:0000256" key="3">
    <source>
        <dbReference type="ARBA" id="ARBA00022475"/>
    </source>
</evidence>
<evidence type="ECO:0000256" key="11">
    <source>
        <dbReference type="ARBA" id="ARBA00023098"/>
    </source>
</evidence>
<evidence type="ECO:0000313" key="17">
    <source>
        <dbReference type="EMBL" id="CAL8110760.1"/>
    </source>
</evidence>
<evidence type="ECO:0000256" key="6">
    <source>
        <dbReference type="ARBA" id="ARBA00022723"/>
    </source>
</evidence>
<evidence type="ECO:0000256" key="7">
    <source>
        <dbReference type="ARBA" id="ARBA00022801"/>
    </source>
</evidence>
<organism evidence="17 18">
    <name type="scientific">Orchesella dallaii</name>
    <dbReference type="NCBI Taxonomy" id="48710"/>
    <lineage>
        <taxon>Eukaryota</taxon>
        <taxon>Metazoa</taxon>
        <taxon>Ecdysozoa</taxon>
        <taxon>Arthropoda</taxon>
        <taxon>Hexapoda</taxon>
        <taxon>Collembola</taxon>
        <taxon>Entomobryomorpha</taxon>
        <taxon>Entomobryoidea</taxon>
        <taxon>Orchesellidae</taxon>
        <taxon>Orchesellinae</taxon>
        <taxon>Orchesella</taxon>
    </lineage>
</organism>
<protein>
    <recommendedName>
        <fullName evidence="14">sn-1-specific diacylglycerol lipase</fullName>
        <ecNumber evidence="14">3.1.1.116</ecNumber>
    </recommendedName>
</protein>
<accession>A0ABP1QVT0</accession>
<dbReference type="EMBL" id="CAXLJM020000046">
    <property type="protein sequence ID" value="CAL8110760.1"/>
    <property type="molecule type" value="Genomic_DNA"/>
</dbReference>
<comment type="catalytic activity">
    <reaction evidence="13">
        <text>a 1,2-diacyl-sn-glycerol + H2O = a 2-acylglycerol + a fatty acid + H(+)</text>
        <dbReference type="Rhea" id="RHEA:33275"/>
        <dbReference type="ChEBI" id="CHEBI:15377"/>
        <dbReference type="ChEBI" id="CHEBI:15378"/>
        <dbReference type="ChEBI" id="CHEBI:17389"/>
        <dbReference type="ChEBI" id="CHEBI:17815"/>
        <dbReference type="ChEBI" id="CHEBI:28868"/>
        <dbReference type="EC" id="3.1.1.116"/>
    </reaction>
    <physiologicalReaction direction="left-to-right" evidence="13">
        <dbReference type="Rhea" id="RHEA:33276"/>
    </physiologicalReaction>
</comment>
<dbReference type="InterPro" id="IPR052214">
    <property type="entry name" value="DAG_Lipase-Related"/>
</dbReference>
<keyword evidence="6" id="KW-0479">Metal-binding</keyword>
<dbReference type="CDD" id="cd00519">
    <property type="entry name" value="Lipase_3"/>
    <property type="match status" value="1"/>
</dbReference>
<dbReference type="InterPro" id="IPR029058">
    <property type="entry name" value="AB_hydrolase_fold"/>
</dbReference>
<evidence type="ECO:0000256" key="4">
    <source>
        <dbReference type="ARBA" id="ARBA00022553"/>
    </source>
</evidence>
<keyword evidence="4" id="KW-0597">Phosphoprotein</keyword>
<evidence type="ECO:0000256" key="2">
    <source>
        <dbReference type="ARBA" id="ARBA00004651"/>
    </source>
</evidence>
<sequence length="687" mass="77077">MPALVALGRRWQLASDDFVFPGFVDVLIRVSWVMAGVIIYWKEDDKLNCEGGHLIRMYMVGNFVVLLSIIFANIALVQNSMVGSIMDTESRKNVVICIYIRLILAIPEIVWNGFGTYWVYSNIIICADAPETLLLIKILTVSSWVLVLVMFGVMWLAFDPLGGKAHSFEEMDYERFQHSVLHGNSHTKLWERRCKFLMCSCIGIDETHRRAFRDIGKIVGYLFEDIDLVASDLAAGLVLLNLKNNAALNSLQRSSPGQDAPISGSPKTKNFLEESSYEFETDRWHSPGVVAHVMKYALGSYGWPWYVIAHPRLGLVRLWKNTLCCGVGHSYTNPIEGDNCCFCNTSALKLTTNVKDVDLLYASFENKVFQTPFFIALDHGERFIVVAIRGTMSLRDAITDLSAEAKPLDFPGIPEGCKAHHGMLLAAKNTFDKINELGTLQRAANNYPTYTIVVTGHSLGAGTAALLSLMLKTTYPNLKCFSYSPPGCLVTAEAAQFCESFVTSVIVGDDIVPRLSVPSFEKFKNDLIRVIKESKTPKYRILVGGCWYLLMGGVPNLAYYENGATSEREAGRLDSTPLHDPSQDQPNYHTYVSLAEVSHQMQRESVTRCRMFVPGKIMHVTERPIFESRPDLRGDGPRYEHRWASRDEFSEIKVTPKMMHDHYPDNVYAALDDIASANSRATFYSVI</sequence>
<proteinExistence type="predicted"/>
<keyword evidence="3" id="KW-1003">Cell membrane</keyword>
<keyword evidence="10 15" id="KW-1133">Transmembrane helix</keyword>
<feature type="domain" description="Fungal lipase-type" evidence="16">
    <location>
        <begin position="385"/>
        <end position="517"/>
    </location>
</feature>
<dbReference type="PANTHER" id="PTHR45792:SF2">
    <property type="entry name" value="DIACYLGLYCEROL LIPASE-BETA"/>
    <property type="match status" value="1"/>
</dbReference>
<comment type="cofactor">
    <cofactor evidence="1">
        <name>Ca(2+)</name>
        <dbReference type="ChEBI" id="CHEBI:29108"/>
    </cofactor>
</comment>
<feature type="transmembrane region" description="Helical" evidence="15">
    <location>
        <begin position="132"/>
        <end position="158"/>
    </location>
</feature>
<reference evidence="17 18" key="1">
    <citation type="submission" date="2024-08" db="EMBL/GenBank/DDBJ databases">
        <authorList>
            <person name="Cucini C."/>
            <person name="Frati F."/>
        </authorList>
    </citation>
    <scope>NUCLEOTIDE SEQUENCE [LARGE SCALE GENOMIC DNA]</scope>
</reference>
<dbReference type="SUPFAM" id="SSF53474">
    <property type="entry name" value="alpha/beta-Hydrolases"/>
    <property type="match status" value="1"/>
</dbReference>
<dbReference type="Pfam" id="PF01764">
    <property type="entry name" value="Lipase_3"/>
    <property type="match status" value="1"/>
</dbReference>
<keyword evidence="5 15" id="KW-0812">Transmembrane</keyword>
<feature type="transmembrane region" description="Helical" evidence="15">
    <location>
        <begin position="98"/>
        <end position="120"/>
    </location>
</feature>
<evidence type="ECO:0000256" key="15">
    <source>
        <dbReference type="SAM" id="Phobius"/>
    </source>
</evidence>
<evidence type="ECO:0000256" key="12">
    <source>
        <dbReference type="ARBA" id="ARBA00023136"/>
    </source>
</evidence>
<comment type="caution">
    <text evidence="17">The sequence shown here is derived from an EMBL/GenBank/DDBJ whole genome shotgun (WGS) entry which is preliminary data.</text>
</comment>
<dbReference type="InterPro" id="IPR002921">
    <property type="entry name" value="Fungal_lipase-type"/>
</dbReference>
<keyword evidence="7" id="KW-0378">Hydrolase</keyword>
<evidence type="ECO:0000256" key="1">
    <source>
        <dbReference type="ARBA" id="ARBA00001913"/>
    </source>
</evidence>
<evidence type="ECO:0000259" key="16">
    <source>
        <dbReference type="Pfam" id="PF01764"/>
    </source>
</evidence>
<evidence type="ECO:0000256" key="8">
    <source>
        <dbReference type="ARBA" id="ARBA00022837"/>
    </source>
</evidence>
<dbReference type="PANTHER" id="PTHR45792">
    <property type="entry name" value="DIACYLGLYCEROL LIPASE HOMOLOG-RELATED"/>
    <property type="match status" value="1"/>
</dbReference>
<feature type="transmembrane region" description="Helical" evidence="15">
    <location>
        <begin position="53"/>
        <end position="78"/>
    </location>
</feature>
<feature type="transmembrane region" description="Helical" evidence="15">
    <location>
        <begin position="20"/>
        <end position="41"/>
    </location>
</feature>
<name>A0ABP1QVT0_9HEXA</name>
<keyword evidence="9" id="KW-0442">Lipid degradation</keyword>
<evidence type="ECO:0000256" key="13">
    <source>
        <dbReference type="ARBA" id="ARBA00024531"/>
    </source>
</evidence>
<gene>
    <name evidence="17" type="ORF">ODALV1_LOCUS14431</name>
</gene>
<evidence type="ECO:0000256" key="14">
    <source>
        <dbReference type="ARBA" id="ARBA00026104"/>
    </source>
</evidence>
<dbReference type="Proteomes" id="UP001642540">
    <property type="component" value="Unassembled WGS sequence"/>
</dbReference>
<evidence type="ECO:0000256" key="9">
    <source>
        <dbReference type="ARBA" id="ARBA00022963"/>
    </source>
</evidence>
<evidence type="ECO:0000256" key="10">
    <source>
        <dbReference type="ARBA" id="ARBA00022989"/>
    </source>
</evidence>
<dbReference type="Gene3D" id="3.40.50.1820">
    <property type="entry name" value="alpha/beta hydrolase"/>
    <property type="match status" value="1"/>
</dbReference>
<evidence type="ECO:0000313" key="18">
    <source>
        <dbReference type="Proteomes" id="UP001642540"/>
    </source>
</evidence>
<dbReference type="EC" id="3.1.1.116" evidence="14"/>
<keyword evidence="18" id="KW-1185">Reference proteome</keyword>